<feature type="domain" description="AAA+ ATPase" evidence="1">
    <location>
        <begin position="56"/>
        <end position="210"/>
    </location>
</feature>
<dbReference type="InterPro" id="IPR003593">
    <property type="entry name" value="AAA+_ATPase"/>
</dbReference>
<sequence length="299" mass="33340">MADATSHLNETAQVALQLSEEDRIERIRSSRWIGYSRAKKTLSQLEDMLTHPKTHRMPSLLIVGDTNAGKTMLANRFVQSHPAWDNPDGDAAVVPVVMVQAPPGPDESRLYNGILETLFVPHQPRDSVAKKQVQVLRILKHVGLRMLIIDEIHNILSGPVSKQRQFLNVLKYLSNDLQIPLVGLGTKEALRAIQADPQLASRFTPVALPPWRIGREFLMLLASFEQALPLRRPSKLIEERMARKLLAMSEGSLGELSALLTAGAIYAVRSGSEKINHKVLAALDWVSPSERRLQAERLV</sequence>
<evidence type="ECO:0000313" key="3">
    <source>
        <dbReference type="Proteomes" id="UP000019140"/>
    </source>
</evidence>
<evidence type="ECO:0000313" key="2">
    <source>
        <dbReference type="EMBL" id="ETW95076.1"/>
    </source>
</evidence>
<dbReference type="EMBL" id="AZHX01002360">
    <property type="protein sequence ID" value="ETW95076.1"/>
    <property type="molecule type" value="Genomic_DNA"/>
</dbReference>
<dbReference type="SUPFAM" id="SSF52540">
    <property type="entry name" value="P-loop containing nucleoside triphosphate hydrolases"/>
    <property type="match status" value="1"/>
</dbReference>
<protein>
    <submittedName>
        <fullName evidence="2">ATPase AAA</fullName>
    </submittedName>
</protein>
<name>W4LCM4_9BACT</name>
<dbReference type="Proteomes" id="UP000019140">
    <property type="component" value="Unassembled WGS sequence"/>
</dbReference>
<proteinExistence type="predicted"/>
<dbReference type="InterPro" id="IPR027417">
    <property type="entry name" value="P-loop_NTPase"/>
</dbReference>
<keyword evidence="3" id="KW-1185">Reference proteome</keyword>
<dbReference type="InterPro" id="IPR008868">
    <property type="entry name" value="TniB"/>
</dbReference>
<organism evidence="2 3">
    <name type="scientific">Candidatus Entotheonella gemina</name>
    <dbReference type="NCBI Taxonomy" id="1429439"/>
    <lineage>
        <taxon>Bacteria</taxon>
        <taxon>Pseudomonadati</taxon>
        <taxon>Nitrospinota/Tectimicrobiota group</taxon>
        <taxon>Candidatus Tectimicrobiota</taxon>
        <taxon>Candidatus Entotheonellia</taxon>
        <taxon>Candidatus Entotheonellales</taxon>
        <taxon>Candidatus Entotheonellaceae</taxon>
        <taxon>Candidatus Entotheonella</taxon>
    </lineage>
</organism>
<dbReference type="Gene3D" id="3.40.50.300">
    <property type="entry name" value="P-loop containing nucleotide triphosphate hydrolases"/>
    <property type="match status" value="1"/>
</dbReference>
<accession>W4LCM4</accession>
<dbReference type="PATRIC" id="fig|1429439.4.peg.8052"/>
<dbReference type="AlphaFoldDB" id="W4LCM4"/>
<dbReference type="Pfam" id="PF05621">
    <property type="entry name" value="TniB"/>
    <property type="match status" value="1"/>
</dbReference>
<gene>
    <name evidence="2" type="ORF">ETSY2_48670</name>
</gene>
<dbReference type="SMART" id="SM00382">
    <property type="entry name" value="AAA"/>
    <property type="match status" value="1"/>
</dbReference>
<comment type="caution">
    <text evidence="2">The sequence shown here is derived from an EMBL/GenBank/DDBJ whole genome shotgun (WGS) entry which is preliminary data.</text>
</comment>
<dbReference type="HOGENOM" id="CLU_067529_2_0_7"/>
<reference evidence="2 3" key="1">
    <citation type="journal article" date="2014" name="Nature">
        <title>An environmental bacterial taxon with a large and distinct metabolic repertoire.</title>
        <authorList>
            <person name="Wilson M.C."/>
            <person name="Mori T."/>
            <person name="Ruckert C."/>
            <person name="Uria A.R."/>
            <person name="Helf M.J."/>
            <person name="Takada K."/>
            <person name="Gernert C."/>
            <person name="Steffens U.A."/>
            <person name="Heycke N."/>
            <person name="Schmitt S."/>
            <person name="Rinke C."/>
            <person name="Helfrich E.J."/>
            <person name="Brachmann A.O."/>
            <person name="Gurgui C."/>
            <person name="Wakimoto T."/>
            <person name="Kracht M."/>
            <person name="Crusemann M."/>
            <person name="Hentschel U."/>
            <person name="Abe I."/>
            <person name="Matsunaga S."/>
            <person name="Kalinowski J."/>
            <person name="Takeyama H."/>
            <person name="Piel J."/>
        </authorList>
    </citation>
    <scope>NUCLEOTIDE SEQUENCE [LARGE SCALE GENOMIC DNA]</scope>
    <source>
        <strain evidence="3">TSY2</strain>
    </source>
</reference>
<evidence type="ECO:0000259" key="1">
    <source>
        <dbReference type="SMART" id="SM00382"/>
    </source>
</evidence>